<accession>A0A6A5WNC2</accession>
<comment type="similarity">
    <text evidence="2">Belongs to the THOC5 family.</text>
</comment>
<keyword evidence="3" id="KW-0539">Nucleus</keyword>
<dbReference type="Proteomes" id="UP000799779">
    <property type="component" value="Unassembled WGS sequence"/>
</dbReference>
<dbReference type="OrthoDB" id="20582at2759"/>
<evidence type="ECO:0000313" key="6">
    <source>
        <dbReference type="Proteomes" id="UP000799779"/>
    </source>
</evidence>
<keyword evidence="6" id="KW-1185">Reference proteome</keyword>
<comment type="subcellular location">
    <subcellularLocation>
        <location evidence="1">Nucleus</location>
    </subcellularLocation>
</comment>
<reference evidence="5" key="1">
    <citation type="journal article" date="2020" name="Stud. Mycol.">
        <title>101 Dothideomycetes genomes: a test case for predicting lifestyles and emergence of pathogens.</title>
        <authorList>
            <person name="Haridas S."/>
            <person name="Albert R."/>
            <person name="Binder M."/>
            <person name="Bloem J."/>
            <person name="Labutti K."/>
            <person name="Salamov A."/>
            <person name="Andreopoulos B."/>
            <person name="Baker S."/>
            <person name="Barry K."/>
            <person name="Bills G."/>
            <person name="Bluhm B."/>
            <person name="Cannon C."/>
            <person name="Castanera R."/>
            <person name="Culley D."/>
            <person name="Daum C."/>
            <person name="Ezra D."/>
            <person name="Gonzalez J."/>
            <person name="Henrissat B."/>
            <person name="Kuo A."/>
            <person name="Liang C."/>
            <person name="Lipzen A."/>
            <person name="Lutzoni F."/>
            <person name="Magnuson J."/>
            <person name="Mondo S."/>
            <person name="Nolan M."/>
            <person name="Ohm R."/>
            <person name="Pangilinan J."/>
            <person name="Park H.-J."/>
            <person name="Ramirez L."/>
            <person name="Alfaro M."/>
            <person name="Sun H."/>
            <person name="Tritt A."/>
            <person name="Yoshinaga Y."/>
            <person name="Zwiers L.-H."/>
            <person name="Turgeon B."/>
            <person name="Goodwin S."/>
            <person name="Spatafora J."/>
            <person name="Crous P."/>
            <person name="Grigoriev I."/>
        </authorList>
    </citation>
    <scope>NUCLEOTIDE SEQUENCE</scope>
    <source>
        <strain evidence="5">CBS 123094</strain>
    </source>
</reference>
<feature type="coiled-coil region" evidence="4">
    <location>
        <begin position="184"/>
        <end position="224"/>
    </location>
</feature>
<dbReference type="PANTHER" id="PTHR13375:SF3">
    <property type="entry name" value="THO COMPLEX SUBUNIT 5 HOMOLOG"/>
    <property type="match status" value="1"/>
</dbReference>
<dbReference type="EMBL" id="ML977572">
    <property type="protein sequence ID" value="KAF2003440.1"/>
    <property type="molecule type" value="Genomic_DNA"/>
</dbReference>
<dbReference type="AlphaFoldDB" id="A0A6A5WNC2"/>
<evidence type="ECO:0000313" key="5">
    <source>
        <dbReference type="EMBL" id="KAF2003440.1"/>
    </source>
</evidence>
<dbReference type="InterPro" id="IPR019163">
    <property type="entry name" value="THO_Thoc5"/>
</dbReference>
<proteinExistence type="inferred from homology"/>
<keyword evidence="4" id="KW-0175">Coiled coil</keyword>
<dbReference type="GO" id="GO:0003729">
    <property type="term" value="F:mRNA binding"/>
    <property type="evidence" value="ECO:0007669"/>
    <property type="project" value="TreeGrafter"/>
</dbReference>
<dbReference type="Pfam" id="PF09766">
    <property type="entry name" value="FmiP_Thoc5"/>
    <property type="match status" value="1"/>
</dbReference>
<evidence type="ECO:0000256" key="1">
    <source>
        <dbReference type="ARBA" id="ARBA00004123"/>
    </source>
</evidence>
<protein>
    <submittedName>
        <fullName evidence="5">Uncharacterized protein</fullName>
    </submittedName>
</protein>
<evidence type="ECO:0000256" key="2">
    <source>
        <dbReference type="ARBA" id="ARBA00008044"/>
    </source>
</evidence>
<sequence length="242" mass="28148">MTDAKFMDSLTGDLEDHIQQPHNKKVYGEIQKLKAFIQEFVQYQIDHPEIASMSTWDERDLSALKETAEDKEVRVTMSRMSRKIKAQAALIKPLHRNSVMKVREEKAQTAESRSVNDALILQTSNLKYEEQILRSEIAASQNFPHVHKTLPVVSKEELFAHPNFESFNITDESSDYDIMAARIELEYQNRVKMEEARQEKLKQKQQLIAELKKRKEKLTNLDAMLEDFVDKAEPIQTVLDNE</sequence>
<dbReference type="GO" id="GO:0006406">
    <property type="term" value="P:mRNA export from nucleus"/>
    <property type="evidence" value="ECO:0007669"/>
    <property type="project" value="TreeGrafter"/>
</dbReference>
<name>A0A6A5WNC2_9PLEO</name>
<evidence type="ECO:0000256" key="3">
    <source>
        <dbReference type="ARBA" id="ARBA00023242"/>
    </source>
</evidence>
<organism evidence="5 6">
    <name type="scientific">Amniculicola lignicola CBS 123094</name>
    <dbReference type="NCBI Taxonomy" id="1392246"/>
    <lineage>
        <taxon>Eukaryota</taxon>
        <taxon>Fungi</taxon>
        <taxon>Dikarya</taxon>
        <taxon>Ascomycota</taxon>
        <taxon>Pezizomycotina</taxon>
        <taxon>Dothideomycetes</taxon>
        <taxon>Pleosporomycetidae</taxon>
        <taxon>Pleosporales</taxon>
        <taxon>Amniculicolaceae</taxon>
        <taxon>Amniculicola</taxon>
    </lineage>
</organism>
<dbReference type="PANTHER" id="PTHR13375">
    <property type="entry name" value="FMS INTERACTING PROTEIN"/>
    <property type="match status" value="1"/>
</dbReference>
<dbReference type="GO" id="GO:0000445">
    <property type="term" value="C:THO complex part of transcription export complex"/>
    <property type="evidence" value="ECO:0007669"/>
    <property type="project" value="TreeGrafter"/>
</dbReference>
<gene>
    <name evidence="5" type="ORF">P154DRAFT_87591</name>
</gene>
<evidence type="ECO:0000256" key="4">
    <source>
        <dbReference type="SAM" id="Coils"/>
    </source>
</evidence>